<accession>A0A1T5AR79</accession>
<sequence length="267" mass="29910">MKTHLAIILLAATFAFIGCSKDEEKETPSGEKTSLTTVKSSNSEFFNVKNNSSGATSDPFEILEVTFEDGLIKITVGYSGGCETHHFTLTWDEMMRSSNPPIMHLILTHDANNDFCEAYITETLYFPLENILDSIMITNVSINAYSGYNPSDSAIWIGDGYDFDFEESYNCNFVVTAQSVICGNGLYDNLWFAVEDSVYAGYGNYHFHKYLQPVAIDDAISEFIPVEGKQYIIGVIVKEEHKYLYEPVCLAYVGPSVPVKILCIEEY</sequence>
<dbReference type="RefSeq" id="WP_079556124.1">
    <property type="nucleotide sequence ID" value="NZ_CP021904.1"/>
</dbReference>
<dbReference type="KEGG" id="asx:CDL62_05445"/>
<organism evidence="1 2">
    <name type="scientific">Alkalitalea saponilacus</name>
    <dbReference type="NCBI Taxonomy" id="889453"/>
    <lineage>
        <taxon>Bacteria</taxon>
        <taxon>Pseudomonadati</taxon>
        <taxon>Bacteroidota</taxon>
        <taxon>Bacteroidia</taxon>
        <taxon>Marinilabiliales</taxon>
        <taxon>Marinilabiliaceae</taxon>
        <taxon>Alkalitalea</taxon>
    </lineage>
</organism>
<dbReference type="STRING" id="889453.SAMN03080601_00350"/>
<keyword evidence="2" id="KW-1185">Reference proteome</keyword>
<proteinExistence type="predicted"/>
<name>A0A1T5AR79_9BACT</name>
<dbReference type="Gene3D" id="2.60.40.2370">
    <property type="entry name" value="NigD-like, C-terminal beta sandwich domain"/>
    <property type="match status" value="1"/>
</dbReference>
<dbReference type="Proteomes" id="UP000191055">
    <property type="component" value="Unassembled WGS sequence"/>
</dbReference>
<evidence type="ECO:0008006" key="3">
    <source>
        <dbReference type="Google" id="ProtNLM"/>
    </source>
</evidence>
<dbReference type="InterPro" id="IPR038143">
    <property type="entry name" value="NigD-like_C_dom_sf"/>
</dbReference>
<reference evidence="1 2" key="1">
    <citation type="submission" date="2017-02" db="EMBL/GenBank/DDBJ databases">
        <authorList>
            <person name="Peterson S.W."/>
        </authorList>
    </citation>
    <scope>NUCLEOTIDE SEQUENCE [LARGE SCALE GENOMIC DNA]</scope>
    <source>
        <strain evidence="1 2">DSM 24412</strain>
    </source>
</reference>
<protein>
    <recommendedName>
        <fullName evidence="3">Lipoprotein</fullName>
    </recommendedName>
</protein>
<dbReference type="OrthoDB" id="1118380at2"/>
<evidence type="ECO:0000313" key="1">
    <source>
        <dbReference type="EMBL" id="SKB37385.1"/>
    </source>
</evidence>
<gene>
    <name evidence="1" type="ORF">SAMN03080601_00350</name>
</gene>
<dbReference type="AlphaFoldDB" id="A0A1T5AR79"/>
<dbReference type="EMBL" id="FUYV01000001">
    <property type="protein sequence ID" value="SKB37385.1"/>
    <property type="molecule type" value="Genomic_DNA"/>
</dbReference>
<dbReference type="PROSITE" id="PS51257">
    <property type="entry name" value="PROKAR_LIPOPROTEIN"/>
    <property type="match status" value="1"/>
</dbReference>
<evidence type="ECO:0000313" key="2">
    <source>
        <dbReference type="Proteomes" id="UP000191055"/>
    </source>
</evidence>